<organism evidence="1">
    <name type="scientific">marine sediment metagenome</name>
    <dbReference type="NCBI Taxonomy" id="412755"/>
    <lineage>
        <taxon>unclassified sequences</taxon>
        <taxon>metagenomes</taxon>
        <taxon>ecological metagenomes</taxon>
    </lineage>
</organism>
<sequence length="263" mass="29180">MTTRELHAALELRFDARRGWALLYEMSPAGYARRRVDAMAFGLWPSRGLEIHGIEIKASRSDWLVELKNPAKVEQSAFSFCDRWWIAVTDAEIVKDDELPSTWGLLIPRGSRLVAKVKAPKLTPEPINRLLLARVLHRIGDSADEGQVADLVYAAHSRGVEAGEKSAHKKMQASAQGQAMAEERLKKICSSFAAFEKAAGVRLEGWDPDRIVKLGAAAARLLRSEQVVAGARESLIQAKATLETAVAYLRSEIEAVEERKERP</sequence>
<protein>
    <recommendedName>
        <fullName evidence="2">MmcB family DNA repair protein</fullName>
    </recommendedName>
</protein>
<dbReference type="AlphaFoldDB" id="A0A0F9J6P1"/>
<evidence type="ECO:0000313" key="1">
    <source>
        <dbReference type="EMBL" id="KKL94832.1"/>
    </source>
</evidence>
<evidence type="ECO:0008006" key="2">
    <source>
        <dbReference type="Google" id="ProtNLM"/>
    </source>
</evidence>
<gene>
    <name evidence="1" type="ORF">LCGC14_1860740</name>
</gene>
<reference evidence="1" key="1">
    <citation type="journal article" date="2015" name="Nature">
        <title>Complex archaea that bridge the gap between prokaryotes and eukaryotes.</title>
        <authorList>
            <person name="Spang A."/>
            <person name="Saw J.H."/>
            <person name="Jorgensen S.L."/>
            <person name="Zaremba-Niedzwiedzka K."/>
            <person name="Martijn J."/>
            <person name="Lind A.E."/>
            <person name="van Eijk R."/>
            <person name="Schleper C."/>
            <person name="Guy L."/>
            <person name="Ettema T.J."/>
        </authorList>
    </citation>
    <scope>NUCLEOTIDE SEQUENCE</scope>
</reference>
<dbReference type="EMBL" id="LAZR01018826">
    <property type="protein sequence ID" value="KKL94832.1"/>
    <property type="molecule type" value="Genomic_DNA"/>
</dbReference>
<name>A0A0F9J6P1_9ZZZZ</name>
<accession>A0A0F9J6P1</accession>
<proteinExistence type="predicted"/>
<comment type="caution">
    <text evidence="1">The sequence shown here is derived from an EMBL/GenBank/DDBJ whole genome shotgun (WGS) entry which is preliminary data.</text>
</comment>